<organism evidence="1 2">
    <name type="scientific">Salinibacillus aidingensis</name>
    <dbReference type="NCBI Taxonomy" id="237684"/>
    <lineage>
        <taxon>Bacteria</taxon>
        <taxon>Bacillati</taxon>
        <taxon>Bacillota</taxon>
        <taxon>Bacilli</taxon>
        <taxon>Bacillales</taxon>
        <taxon>Bacillaceae</taxon>
        <taxon>Salinibacillus</taxon>
    </lineage>
</organism>
<accession>A0ABP3LQA9</accession>
<gene>
    <name evidence="1" type="ORF">GCM10008986_35050</name>
</gene>
<protein>
    <submittedName>
        <fullName evidence="1">Uncharacterized protein</fullName>
    </submittedName>
</protein>
<name>A0ABP3LQA9_9BACI</name>
<comment type="caution">
    <text evidence="1">The sequence shown here is derived from an EMBL/GenBank/DDBJ whole genome shotgun (WGS) entry which is preliminary data.</text>
</comment>
<reference evidence="2" key="1">
    <citation type="journal article" date="2019" name="Int. J. Syst. Evol. Microbiol.">
        <title>The Global Catalogue of Microorganisms (GCM) 10K type strain sequencing project: providing services to taxonomists for standard genome sequencing and annotation.</title>
        <authorList>
            <consortium name="The Broad Institute Genomics Platform"/>
            <consortium name="The Broad Institute Genome Sequencing Center for Infectious Disease"/>
            <person name="Wu L."/>
            <person name="Ma J."/>
        </authorList>
    </citation>
    <scope>NUCLEOTIDE SEQUENCE [LARGE SCALE GENOMIC DNA]</scope>
    <source>
        <strain evidence="2">JCM 12389</strain>
    </source>
</reference>
<dbReference type="EMBL" id="BAAADO010000012">
    <property type="protein sequence ID" value="GAA0504496.1"/>
    <property type="molecule type" value="Genomic_DNA"/>
</dbReference>
<sequence>METQEKLYKCFIEARCCQLFYASCIDETCTEEERSFFQELAIQSTCQVNAINDFISEKYNHSFLPKYKSWKFILNG</sequence>
<dbReference type="Proteomes" id="UP001500880">
    <property type="component" value="Unassembled WGS sequence"/>
</dbReference>
<keyword evidence="2" id="KW-1185">Reference proteome</keyword>
<proteinExistence type="predicted"/>
<evidence type="ECO:0000313" key="2">
    <source>
        <dbReference type="Proteomes" id="UP001500880"/>
    </source>
</evidence>
<evidence type="ECO:0000313" key="1">
    <source>
        <dbReference type="EMBL" id="GAA0504496.1"/>
    </source>
</evidence>